<dbReference type="CDD" id="cd08517">
    <property type="entry name" value="PBP2_NikA_DppA_OppA_like_13"/>
    <property type="match status" value="1"/>
</dbReference>
<accession>A0A974BJ30</accession>
<dbReference type="Pfam" id="PF00496">
    <property type="entry name" value="SBP_bac_5"/>
    <property type="match status" value="1"/>
</dbReference>
<dbReference type="Gene3D" id="3.10.105.10">
    <property type="entry name" value="Dipeptide-binding Protein, Domain 3"/>
    <property type="match status" value="1"/>
</dbReference>
<name>A0A974BJ30_SEDHY</name>
<organism evidence="3 4">
    <name type="scientific">Sedimentibacter hydroxybenzoicus DSM 7310</name>
    <dbReference type="NCBI Taxonomy" id="1123245"/>
    <lineage>
        <taxon>Bacteria</taxon>
        <taxon>Bacillati</taxon>
        <taxon>Bacillota</taxon>
        <taxon>Tissierellia</taxon>
        <taxon>Sedimentibacter</taxon>
    </lineage>
</organism>
<dbReference type="PROSITE" id="PS51257">
    <property type="entry name" value="PROKAR_LIPOPROTEIN"/>
    <property type="match status" value="1"/>
</dbReference>
<proteinExistence type="predicted"/>
<keyword evidence="4" id="KW-1185">Reference proteome</keyword>
<evidence type="ECO:0000313" key="4">
    <source>
        <dbReference type="Proteomes" id="UP000611629"/>
    </source>
</evidence>
<feature type="domain" description="Solute-binding protein family 5" evidence="2">
    <location>
        <begin position="90"/>
        <end position="445"/>
    </location>
</feature>
<dbReference type="PIRSF" id="PIRSF002741">
    <property type="entry name" value="MppA"/>
    <property type="match status" value="1"/>
</dbReference>
<dbReference type="EMBL" id="JACBNQ010000006">
    <property type="protein sequence ID" value="NYB74008.1"/>
    <property type="molecule type" value="Genomic_DNA"/>
</dbReference>
<feature type="signal peptide" evidence="1">
    <location>
        <begin position="1"/>
        <end position="23"/>
    </location>
</feature>
<dbReference type="AlphaFoldDB" id="A0A974BJ30"/>
<comment type="caution">
    <text evidence="3">The sequence shown here is derived from an EMBL/GenBank/DDBJ whole genome shotgun (WGS) entry which is preliminary data.</text>
</comment>
<reference evidence="3" key="1">
    <citation type="submission" date="2020-07" db="EMBL/GenBank/DDBJ databases">
        <title>Genomic analysis of a strain of Sedimentibacter Hydroxybenzoicus DSM7310.</title>
        <authorList>
            <person name="Ma S."/>
        </authorList>
    </citation>
    <scope>NUCLEOTIDE SEQUENCE</scope>
    <source>
        <strain evidence="3">DSM 7310</strain>
    </source>
</reference>
<evidence type="ECO:0000313" key="3">
    <source>
        <dbReference type="EMBL" id="NYB74008.1"/>
    </source>
</evidence>
<dbReference type="InterPro" id="IPR030678">
    <property type="entry name" value="Peptide/Ni-bd"/>
</dbReference>
<dbReference type="SUPFAM" id="SSF53850">
    <property type="entry name" value="Periplasmic binding protein-like II"/>
    <property type="match status" value="1"/>
</dbReference>
<dbReference type="GO" id="GO:0015833">
    <property type="term" value="P:peptide transport"/>
    <property type="evidence" value="ECO:0007669"/>
    <property type="project" value="TreeGrafter"/>
</dbReference>
<dbReference type="RefSeq" id="WP_179237703.1">
    <property type="nucleotide sequence ID" value="NZ_JACBNQ010000006.1"/>
</dbReference>
<feature type="chain" id="PRO_5036823403" evidence="1">
    <location>
        <begin position="24"/>
        <end position="535"/>
    </location>
</feature>
<dbReference type="GO" id="GO:0043190">
    <property type="term" value="C:ATP-binding cassette (ABC) transporter complex"/>
    <property type="evidence" value="ECO:0007669"/>
    <property type="project" value="InterPro"/>
</dbReference>
<keyword evidence="1" id="KW-0732">Signal</keyword>
<dbReference type="GO" id="GO:0042597">
    <property type="term" value="C:periplasmic space"/>
    <property type="evidence" value="ECO:0007669"/>
    <property type="project" value="UniProtKB-ARBA"/>
</dbReference>
<sequence length="535" mass="59640">MKKLSLLLAVCLILGMLVGCNSADVGKEVPDGGQVSEGNSSGTPKKGGTLIVGMTGDPSTYNPDYQADGYLQPISENIFNRLIKVTNKQEVVPDLAKSYKVSEDGKEITFYLNENVKWHDGAPFSSADVKFTFDTIIKEGGQLAGSLTSVEEITTPDDNTVVFKLKNNDSSLIGYLAWDACYIMPKHIYEGTDWSENPANQNPIGTGPFKFVKHEKGVSVTLERNDEYWGDTAYLDKVVFSIIPDANTAVQALYNKELDILGVEPPLSEAQSFEADSDIKVGKQYWPSRYYMFFNVKDSIFKDAKLRQAVSLGIDKDDIIRKAMKGIGEKSNTAMTPMYDWALNTTDVFPERDVEKAEKLIEDAGYAKNSNGMYFETTIDVFNIEPFTDIAVIIRDNLKDIGIDVKINMMEEAAWDEKIWYGRNYDVSLLAGYQGPDPGALTTRFSTGALINLMGYSNPKLDVALEKGASYVSEEDRAPYYIEVQKYIVEDVPVVPISEYISIAPYQSYIVGHPTSEEAIDKTGFHEYTYVWINK</sequence>
<evidence type="ECO:0000259" key="2">
    <source>
        <dbReference type="Pfam" id="PF00496"/>
    </source>
</evidence>
<dbReference type="InterPro" id="IPR039424">
    <property type="entry name" value="SBP_5"/>
</dbReference>
<dbReference type="Gene3D" id="3.40.190.10">
    <property type="entry name" value="Periplasmic binding protein-like II"/>
    <property type="match status" value="1"/>
</dbReference>
<dbReference type="Proteomes" id="UP000611629">
    <property type="component" value="Unassembled WGS sequence"/>
</dbReference>
<gene>
    <name evidence="3" type="ORF">HZF24_07615</name>
</gene>
<dbReference type="Gene3D" id="3.90.76.10">
    <property type="entry name" value="Dipeptide-binding Protein, Domain 1"/>
    <property type="match status" value="1"/>
</dbReference>
<dbReference type="GO" id="GO:1904680">
    <property type="term" value="F:peptide transmembrane transporter activity"/>
    <property type="evidence" value="ECO:0007669"/>
    <property type="project" value="TreeGrafter"/>
</dbReference>
<dbReference type="InterPro" id="IPR000914">
    <property type="entry name" value="SBP_5_dom"/>
</dbReference>
<protein>
    <submittedName>
        <fullName evidence="3">ABC transporter substrate-binding protein</fullName>
    </submittedName>
</protein>
<dbReference type="PANTHER" id="PTHR30290">
    <property type="entry name" value="PERIPLASMIC BINDING COMPONENT OF ABC TRANSPORTER"/>
    <property type="match status" value="1"/>
</dbReference>
<evidence type="ECO:0000256" key="1">
    <source>
        <dbReference type="SAM" id="SignalP"/>
    </source>
</evidence>